<keyword evidence="1" id="KW-0547">Nucleotide-binding</keyword>
<proteinExistence type="predicted"/>
<organism evidence="1 2">
    <name type="scientific">Alteromonas macleodii</name>
    <name type="common">Pseudoalteromonas macleodii</name>
    <dbReference type="NCBI Taxonomy" id="28108"/>
    <lineage>
        <taxon>Bacteria</taxon>
        <taxon>Pseudomonadati</taxon>
        <taxon>Pseudomonadota</taxon>
        <taxon>Gammaproteobacteria</taxon>
        <taxon>Alteromonadales</taxon>
        <taxon>Alteromonadaceae</taxon>
        <taxon>Alteromonas/Salinimonas group</taxon>
        <taxon>Alteromonas</taxon>
    </lineage>
</organism>
<comment type="caution">
    <text evidence="1">The sequence shown here is derived from an EMBL/GenBank/DDBJ whole genome shotgun (WGS) entry which is preliminary data.</text>
</comment>
<dbReference type="Gene3D" id="3.40.50.300">
    <property type="entry name" value="P-loop containing nucleotide triphosphate hydrolases"/>
    <property type="match status" value="2"/>
</dbReference>
<dbReference type="AlphaFoldDB" id="A0AB36FNS2"/>
<keyword evidence="1" id="KW-0378">Hydrolase</keyword>
<dbReference type="InterPro" id="IPR027417">
    <property type="entry name" value="P-loop_NTPase"/>
</dbReference>
<name>A0AB36FNS2_ALTMA</name>
<evidence type="ECO:0000313" key="1">
    <source>
        <dbReference type="EMBL" id="OES29110.1"/>
    </source>
</evidence>
<dbReference type="EMBL" id="MIPY01000021">
    <property type="protein sequence ID" value="OES29110.1"/>
    <property type="molecule type" value="Genomic_DNA"/>
</dbReference>
<keyword evidence="2" id="KW-1185">Reference proteome</keyword>
<dbReference type="CDD" id="cd18785">
    <property type="entry name" value="SF2_C"/>
    <property type="match status" value="1"/>
</dbReference>
<gene>
    <name evidence="1" type="ORF">BFV95_3295</name>
</gene>
<keyword evidence="1" id="KW-0067">ATP-binding</keyword>
<dbReference type="RefSeq" id="WP_069944851.1">
    <property type="nucleotide sequence ID" value="NZ_JAHAVV010000040.1"/>
</dbReference>
<dbReference type="SUPFAM" id="SSF52540">
    <property type="entry name" value="P-loop containing nucleoside triphosphate hydrolases"/>
    <property type="match status" value="1"/>
</dbReference>
<dbReference type="Proteomes" id="UP000095392">
    <property type="component" value="Unassembled WGS sequence"/>
</dbReference>
<sequence>MTGNVTAVRIDLEANRKPIESDPMGMRPMQRRVFDKREAQYLLIKSPPASGKSRALMFLGLDKLENQGCNKVIVAVPEVSIGSSFADTDLVSQGFFANWTVKPEWDLCSPGADHGAGARSKVKKLLVFLESDDVALVCTHATLRFAFQEAGEEVFDDCVLAIDEFHHSSSSEESKLGELLRCVLQRDKAHVIAMTGSYFRGDDMAIMSVEDEARFTHVSYTYWEQMAAYKHLKTLKINYSFYSALDGSYLQALPKVFDLSKKTIIHIPHRMSPETAGSKHDEVDAIIDIIGDMQDVEEETNFYPVVTKDGHTLIVANLVEDDPEFRSKLQESLRDKTQQERVDVIIALGMAKEGFDWPPAEHAITVGYRGSLTEIIQIIGRVTRDHEGKPTATFTNLIAEPRADDELVVNAVNQMLKAISVSLAMEQALAPKFKFVPKSNDDSVGKGEQDPTTGEIVIGVKDLKEPKSERAKQIIEQEMDELVAAVCQNSDVIKAMGNEDMPGELVQDVYVRRVIEEKYPNESEEDVEAIRQRVAATMAMASVGNNENASDDEDEQQAGSSSFVGLVRKFININDLSVDLIDSVNPFGHAYEVLSKGLTSELLQKVHGVASTQKIKMTEEEALALWPRIQEFARDNGRPPSFESDIALERRLGEALEWLKNKKREQMRA</sequence>
<dbReference type="GO" id="GO:0004386">
    <property type="term" value="F:helicase activity"/>
    <property type="evidence" value="ECO:0007669"/>
    <property type="project" value="UniProtKB-KW"/>
</dbReference>
<evidence type="ECO:0000313" key="2">
    <source>
        <dbReference type="Proteomes" id="UP000095392"/>
    </source>
</evidence>
<protein>
    <submittedName>
        <fullName evidence="1">Helicase domain protein</fullName>
    </submittedName>
</protein>
<accession>A0AB36FNS2</accession>
<reference evidence="1 2" key="1">
    <citation type="submission" date="2016-09" db="EMBL/GenBank/DDBJ databases">
        <title>Draft Genome Sequence of four Alteromonas macleodii strains isolated from copper coupons and grown long-term at elevated copper levels.</title>
        <authorList>
            <person name="Cusick K."/>
            <person name="Dale J."/>
            <person name="Little B."/>
            <person name="Biffinger J."/>
        </authorList>
    </citation>
    <scope>NUCLEOTIDE SEQUENCE [LARGE SCALE GENOMIC DNA]</scope>
    <source>
        <strain evidence="1 2">KCP01</strain>
    </source>
</reference>
<keyword evidence="1" id="KW-0347">Helicase</keyword>